<evidence type="ECO:0000256" key="1">
    <source>
        <dbReference type="ARBA" id="ARBA00022679"/>
    </source>
</evidence>
<dbReference type="SMART" id="SM00450">
    <property type="entry name" value="RHOD"/>
    <property type="match status" value="2"/>
</dbReference>
<organism evidence="4 5">
    <name type="scientific">Aquilutibacter rugosus</name>
    <dbReference type="NCBI Taxonomy" id="3115820"/>
    <lineage>
        <taxon>Bacteria</taxon>
        <taxon>Pseudomonadati</taxon>
        <taxon>Pseudomonadota</taxon>
        <taxon>Gammaproteobacteria</taxon>
        <taxon>Lysobacterales</taxon>
        <taxon>Lysobacteraceae</taxon>
        <taxon>Aquilutibacter</taxon>
    </lineage>
</organism>
<evidence type="ECO:0000259" key="3">
    <source>
        <dbReference type="PROSITE" id="PS50206"/>
    </source>
</evidence>
<evidence type="ECO:0000313" key="5">
    <source>
        <dbReference type="Proteomes" id="UP001356170"/>
    </source>
</evidence>
<dbReference type="EMBL" id="JAZHBO010000002">
    <property type="protein sequence ID" value="MEF2156281.1"/>
    <property type="molecule type" value="Genomic_DNA"/>
</dbReference>
<dbReference type="Proteomes" id="UP001356170">
    <property type="component" value="Unassembled WGS sequence"/>
</dbReference>
<feature type="domain" description="Rhodanese" evidence="3">
    <location>
        <begin position="170"/>
        <end position="284"/>
    </location>
</feature>
<dbReference type="PANTHER" id="PTHR11364:SF27">
    <property type="entry name" value="SULFURTRANSFERASE"/>
    <property type="match status" value="1"/>
</dbReference>
<feature type="domain" description="Rhodanese" evidence="3">
    <location>
        <begin position="17"/>
        <end position="136"/>
    </location>
</feature>
<sequence>MIRDLISTAQLQELLDAGRAPVILDCRHDLAQPDWACDVFVDSHLPGAILASMDDVLSGPHSVGAGRHPWPSIEQWRAQLATWRITRDTPVVVYDQHSGMFAARAWWLLKVSGHDQVAVLDGGFRAWTQEGRLLESGVTQQEPAASLESVADIEFDRTRLLTAEQLVDARDAGRPIIDSRAADRYRGENETIDAKAGHIPGALNRPFGLNLLPDGRIKPADDLRRELTELLRGSNSDQAPVFYCGSGVTAAHNLLAMELAGLPGAAMYPPSWSGWIENADHPVATGEQP</sequence>
<dbReference type="GO" id="GO:0016740">
    <property type="term" value="F:transferase activity"/>
    <property type="evidence" value="ECO:0007669"/>
    <property type="project" value="UniProtKB-KW"/>
</dbReference>
<keyword evidence="5" id="KW-1185">Reference proteome</keyword>
<reference evidence="4 5" key="1">
    <citation type="submission" date="2024-01" db="EMBL/GenBank/DDBJ databases">
        <title>Novel species of the genus Luteimonas isolated from rivers.</title>
        <authorList>
            <person name="Lu H."/>
        </authorList>
    </citation>
    <scope>NUCLEOTIDE SEQUENCE [LARGE SCALE GENOMIC DNA]</scope>
    <source>
        <strain evidence="4 5">FXH3W</strain>
    </source>
</reference>
<dbReference type="Pfam" id="PF00581">
    <property type="entry name" value="Rhodanese"/>
    <property type="match status" value="2"/>
</dbReference>
<comment type="caution">
    <text evidence="4">The sequence shown here is derived from an EMBL/GenBank/DDBJ whole genome shotgun (WGS) entry which is preliminary data.</text>
</comment>
<evidence type="ECO:0000256" key="2">
    <source>
        <dbReference type="ARBA" id="ARBA00022737"/>
    </source>
</evidence>
<proteinExistence type="predicted"/>
<dbReference type="CDD" id="cd01449">
    <property type="entry name" value="TST_Repeat_2"/>
    <property type="match status" value="1"/>
</dbReference>
<dbReference type="PANTHER" id="PTHR11364">
    <property type="entry name" value="THIOSULFATE SULFERTANSFERASE"/>
    <property type="match status" value="1"/>
</dbReference>
<keyword evidence="1 4" id="KW-0808">Transferase</keyword>
<dbReference type="RefSeq" id="WP_331704109.1">
    <property type="nucleotide sequence ID" value="NZ_JAZHBO010000002.1"/>
</dbReference>
<dbReference type="InterPro" id="IPR036873">
    <property type="entry name" value="Rhodanese-like_dom_sf"/>
</dbReference>
<dbReference type="InterPro" id="IPR045078">
    <property type="entry name" value="TST/MPST-like"/>
</dbReference>
<dbReference type="InterPro" id="IPR001763">
    <property type="entry name" value="Rhodanese-like_dom"/>
</dbReference>
<dbReference type="CDD" id="cd01448">
    <property type="entry name" value="TST_Repeat_1"/>
    <property type="match status" value="1"/>
</dbReference>
<name>A0ABU7V0H0_9GAMM</name>
<gene>
    <name evidence="4" type="ORF">V3390_08600</name>
</gene>
<protein>
    <submittedName>
        <fullName evidence="4">Sulfurtransferase</fullName>
        <ecNumber evidence="4">2.8.1.-</ecNumber>
    </submittedName>
</protein>
<accession>A0ABU7V0H0</accession>
<dbReference type="SUPFAM" id="SSF52821">
    <property type="entry name" value="Rhodanese/Cell cycle control phosphatase"/>
    <property type="match status" value="2"/>
</dbReference>
<evidence type="ECO:0000313" key="4">
    <source>
        <dbReference type="EMBL" id="MEF2156281.1"/>
    </source>
</evidence>
<keyword evidence="2" id="KW-0677">Repeat</keyword>
<dbReference type="PROSITE" id="PS50206">
    <property type="entry name" value="RHODANESE_3"/>
    <property type="match status" value="2"/>
</dbReference>
<dbReference type="EC" id="2.8.1.-" evidence="4"/>
<dbReference type="Gene3D" id="3.40.250.10">
    <property type="entry name" value="Rhodanese-like domain"/>
    <property type="match status" value="2"/>
</dbReference>